<dbReference type="Pfam" id="PF03137">
    <property type="entry name" value="OATP"/>
    <property type="match status" value="1"/>
</dbReference>
<dbReference type="OrthoDB" id="6099649at2759"/>
<reference evidence="1" key="1">
    <citation type="submission" date="2021-04" db="EMBL/GenBank/DDBJ databases">
        <authorList>
            <consortium name="Molecular Ecology Group"/>
        </authorList>
    </citation>
    <scope>NUCLEOTIDE SEQUENCE</scope>
</reference>
<dbReference type="AlphaFoldDB" id="A0A8S3YXN8"/>
<sequence length="159" mass="17197">LTQAGGQILGTLVSGWLANRVSTKMGYNNIVMGTHLLSMVITPLYIIFGCSNQPIYGHEGRNGIQLNMTDTCECRGTKNLISCGDDGLNYLSPCYAGCQSVTDNVFTQCSGLTEFNNMNLTSGLCATDCHGNFILYVALHAVQNTLMSMSTIPMRLLIL</sequence>
<name>A0A8S3YXN8_9EUPU</name>
<dbReference type="GO" id="GO:0016323">
    <property type="term" value="C:basolateral plasma membrane"/>
    <property type="evidence" value="ECO:0007669"/>
    <property type="project" value="TreeGrafter"/>
</dbReference>
<gene>
    <name evidence="1" type="ORF">CUNI_LOCUS5649</name>
</gene>
<dbReference type="PANTHER" id="PTHR11388">
    <property type="entry name" value="ORGANIC ANION TRANSPORTER"/>
    <property type="match status" value="1"/>
</dbReference>
<protein>
    <recommendedName>
        <fullName evidence="3">Kazal-like domain-containing protein</fullName>
    </recommendedName>
</protein>
<dbReference type="PANTHER" id="PTHR11388:SF157">
    <property type="entry name" value="SOLUTE CARRIER ORGANIC ANION TRANSPORTER FAMILY MEMBER 2A1-LIKE"/>
    <property type="match status" value="1"/>
</dbReference>
<feature type="non-terminal residue" evidence="1">
    <location>
        <position position="1"/>
    </location>
</feature>
<proteinExistence type="predicted"/>
<keyword evidence="2" id="KW-1185">Reference proteome</keyword>
<feature type="non-terminal residue" evidence="1">
    <location>
        <position position="159"/>
    </location>
</feature>
<organism evidence="1 2">
    <name type="scientific">Candidula unifasciata</name>
    <dbReference type="NCBI Taxonomy" id="100452"/>
    <lineage>
        <taxon>Eukaryota</taxon>
        <taxon>Metazoa</taxon>
        <taxon>Spiralia</taxon>
        <taxon>Lophotrochozoa</taxon>
        <taxon>Mollusca</taxon>
        <taxon>Gastropoda</taxon>
        <taxon>Heterobranchia</taxon>
        <taxon>Euthyneura</taxon>
        <taxon>Panpulmonata</taxon>
        <taxon>Eupulmonata</taxon>
        <taxon>Stylommatophora</taxon>
        <taxon>Helicina</taxon>
        <taxon>Helicoidea</taxon>
        <taxon>Geomitridae</taxon>
        <taxon>Candidula</taxon>
    </lineage>
</organism>
<comment type="caution">
    <text evidence="1">The sequence shown here is derived from an EMBL/GenBank/DDBJ whole genome shotgun (WGS) entry which is preliminary data.</text>
</comment>
<dbReference type="InterPro" id="IPR004156">
    <property type="entry name" value="OATP"/>
</dbReference>
<dbReference type="GO" id="GO:0043252">
    <property type="term" value="P:sodium-independent organic anion transport"/>
    <property type="evidence" value="ECO:0007669"/>
    <property type="project" value="TreeGrafter"/>
</dbReference>
<evidence type="ECO:0008006" key="3">
    <source>
        <dbReference type="Google" id="ProtNLM"/>
    </source>
</evidence>
<dbReference type="GO" id="GO:0015347">
    <property type="term" value="F:sodium-independent organic anion transmembrane transporter activity"/>
    <property type="evidence" value="ECO:0007669"/>
    <property type="project" value="TreeGrafter"/>
</dbReference>
<dbReference type="Proteomes" id="UP000678393">
    <property type="component" value="Unassembled WGS sequence"/>
</dbReference>
<accession>A0A8S3YXN8</accession>
<evidence type="ECO:0000313" key="2">
    <source>
        <dbReference type="Proteomes" id="UP000678393"/>
    </source>
</evidence>
<evidence type="ECO:0000313" key="1">
    <source>
        <dbReference type="EMBL" id="CAG5120091.1"/>
    </source>
</evidence>
<dbReference type="EMBL" id="CAJHNH020000831">
    <property type="protein sequence ID" value="CAG5120091.1"/>
    <property type="molecule type" value="Genomic_DNA"/>
</dbReference>